<dbReference type="InterPro" id="IPR015018">
    <property type="entry name" value="DUF1905"/>
</dbReference>
<keyword evidence="2" id="KW-1185">Reference proteome</keyword>
<dbReference type="Gene3D" id="2.40.30.100">
    <property type="entry name" value="AF2212/PG0164-like"/>
    <property type="match status" value="1"/>
</dbReference>
<dbReference type="Pfam" id="PF08922">
    <property type="entry name" value="DUF1905"/>
    <property type="match status" value="1"/>
</dbReference>
<evidence type="ECO:0000313" key="1">
    <source>
        <dbReference type="EMBL" id="AYF99020.1"/>
    </source>
</evidence>
<sequence>MRYRFEAELRRWEARVHDDWYFVDLPLEQSAEIHEWADALPRAGFGAVKVTARVGATSWSTSIFPGASGVYSLVLNARVRRAEGIEPGDTVVAEVELAG</sequence>
<dbReference type="AlphaFoldDB" id="A0A387BKI5"/>
<dbReference type="OrthoDB" id="9808666at2"/>
<protein>
    <submittedName>
        <fullName evidence="1">DUF1905 domain-containing protein</fullName>
    </submittedName>
</protein>
<dbReference type="Proteomes" id="UP000278886">
    <property type="component" value="Chromosome"/>
</dbReference>
<name>A0A387BKI5_9MICO</name>
<gene>
    <name evidence="1" type="ORF">D7I47_12660</name>
</gene>
<dbReference type="EMBL" id="CP032630">
    <property type="protein sequence ID" value="AYF99020.1"/>
    <property type="molecule type" value="Genomic_DNA"/>
</dbReference>
<dbReference type="SUPFAM" id="SSF141694">
    <property type="entry name" value="AF2212/PG0164-like"/>
    <property type="match status" value="1"/>
</dbReference>
<evidence type="ECO:0000313" key="2">
    <source>
        <dbReference type="Proteomes" id="UP000278886"/>
    </source>
</evidence>
<reference evidence="2" key="1">
    <citation type="submission" date="2018-09" db="EMBL/GenBank/DDBJ databases">
        <title>Genome sequencing of strain 2DFWR-13.</title>
        <authorList>
            <person name="Heo J."/>
            <person name="Kim S.-J."/>
            <person name="Kwon S.-W."/>
        </authorList>
    </citation>
    <scope>NUCLEOTIDE SEQUENCE [LARGE SCALE GENOMIC DNA]</scope>
    <source>
        <strain evidence="2">2DFWR-13</strain>
    </source>
</reference>
<organism evidence="1 2">
    <name type="scientific">Protaetiibacter intestinalis</name>
    <dbReference type="NCBI Taxonomy" id="2419774"/>
    <lineage>
        <taxon>Bacteria</taxon>
        <taxon>Bacillati</taxon>
        <taxon>Actinomycetota</taxon>
        <taxon>Actinomycetes</taxon>
        <taxon>Micrococcales</taxon>
        <taxon>Microbacteriaceae</taxon>
        <taxon>Protaetiibacter</taxon>
    </lineage>
</organism>
<dbReference type="RefSeq" id="WP_120763389.1">
    <property type="nucleotide sequence ID" value="NZ_CP032630.1"/>
</dbReference>
<dbReference type="KEGG" id="lyd:D7I47_12660"/>
<proteinExistence type="predicted"/>
<dbReference type="InterPro" id="IPR037079">
    <property type="entry name" value="AF2212/PG0164-like_sf"/>
</dbReference>
<accession>A0A387BKI5</accession>